<accession>A0A6C0DK81</accession>
<evidence type="ECO:0000256" key="1">
    <source>
        <dbReference type="SAM" id="Phobius"/>
    </source>
</evidence>
<evidence type="ECO:0000313" key="2">
    <source>
        <dbReference type="EMBL" id="QHT16762.1"/>
    </source>
</evidence>
<organism evidence="2">
    <name type="scientific">viral metagenome</name>
    <dbReference type="NCBI Taxonomy" id="1070528"/>
    <lineage>
        <taxon>unclassified sequences</taxon>
        <taxon>metagenomes</taxon>
        <taxon>organismal metagenomes</taxon>
    </lineage>
</organism>
<protein>
    <submittedName>
        <fullName evidence="2">Uncharacterized protein</fullName>
    </submittedName>
</protein>
<reference evidence="2" key="1">
    <citation type="journal article" date="2020" name="Nature">
        <title>Giant virus diversity and host interactions through global metagenomics.</title>
        <authorList>
            <person name="Schulz F."/>
            <person name="Roux S."/>
            <person name="Paez-Espino D."/>
            <person name="Jungbluth S."/>
            <person name="Walsh D.A."/>
            <person name="Denef V.J."/>
            <person name="McMahon K.D."/>
            <person name="Konstantinidis K.T."/>
            <person name="Eloe-Fadrosh E.A."/>
            <person name="Kyrpides N.C."/>
            <person name="Woyke T."/>
        </authorList>
    </citation>
    <scope>NUCLEOTIDE SEQUENCE</scope>
    <source>
        <strain evidence="2">GVMAG-M-3300023174-189</strain>
    </source>
</reference>
<feature type="transmembrane region" description="Helical" evidence="1">
    <location>
        <begin position="272"/>
        <end position="291"/>
    </location>
</feature>
<dbReference type="AlphaFoldDB" id="A0A6C0DK81"/>
<keyword evidence="1" id="KW-1133">Transmembrane helix</keyword>
<name>A0A6C0DK81_9ZZZZ</name>
<dbReference type="EMBL" id="MN739626">
    <property type="protein sequence ID" value="QHT16762.1"/>
    <property type="molecule type" value="Genomic_DNA"/>
</dbReference>
<sequence length="295" mass="31776">MSDASKMFMGSDKRANVLPVKDASGPGFLGPAYNPADEMLAPAAIGVKRGGELGDVLGAVKGIIYYGDMIGFGTASSRFTEGMPGLRPLGVNYYVNSGITCSNGATMWEYVRTVPDGSALGKKVKKAIEDVGLPGLRGMGPGILEDAKSALDPFPVINAVVGSGYPQCVLEKHEIGDFNGNIYNVDNVLLVDPVGIKREGGKTYQERWVQQFNGDGWPIQISYDDWQKAPKTHKDNGCIADRKATPGLPEPEFCASEGFQTYKKEKHPLHKMITLSTAAISLLVLTTFWAVQSRK</sequence>
<proteinExistence type="predicted"/>
<keyword evidence="1" id="KW-0472">Membrane</keyword>
<keyword evidence="1" id="KW-0812">Transmembrane</keyword>